<reference evidence="1" key="1">
    <citation type="submission" date="2021-02" db="EMBL/GenBank/DDBJ databases">
        <authorList>
            <person name="Nowell W R."/>
        </authorList>
    </citation>
    <scope>NUCLEOTIDE SEQUENCE</scope>
</reference>
<sequence length="35" mass="3790">MASSTPTTGFEHFGLKLYSTVSEGQKDQNIFLSPA</sequence>
<comment type="caution">
    <text evidence="1">The sequence shown here is derived from an EMBL/GenBank/DDBJ whole genome shotgun (WGS) entry which is preliminary data.</text>
</comment>
<protein>
    <submittedName>
        <fullName evidence="1">Uncharacterized protein</fullName>
    </submittedName>
</protein>
<dbReference type="AlphaFoldDB" id="A0A820F4B2"/>
<dbReference type="EMBL" id="CAJOAY010012981">
    <property type="protein sequence ID" value="CAF4259234.1"/>
    <property type="molecule type" value="Genomic_DNA"/>
</dbReference>
<dbReference type="EMBL" id="CAJOAY010012940">
    <property type="protein sequence ID" value="CAF4258730.1"/>
    <property type="molecule type" value="Genomic_DNA"/>
</dbReference>
<proteinExistence type="predicted"/>
<dbReference type="Proteomes" id="UP000663881">
    <property type="component" value="Unassembled WGS sequence"/>
</dbReference>
<name>A0A820F4B2_9BILA</name>
<evidence type="ECO:0000313" key="3">
    <source>
        <dbReference type="Proteomes" id="UP000663881"/>
    </source>
</evidence>
<feature type="non-terminal residue" evidence="1">
    <location>
        <position position="35"/>
    </location>
</feature>
<gene>
    <name evidence="1" type="ORF">OKA104_LOCUS44006</name>
    <name evidence="2" type="ORF">OKA104_LOCUS44032</name>
</gene>
<accession>A0A820F4B2</accession>
<evidence type="ECO:0000313" key="1">
    <source>
        <dbReference type="EMBL" id="CAF4258730.1"/>
    </source>
</evidence>
<evidence type="ECO:0000313" key="2">
    <source>
        <dbReference type="EMBL" id="CAF4259234.1"/>
    </source>
</evidence>
<organism evidence="1 3">
    <name type="scientific">Adineta steineri</name>
    <dbReference type="NCBI Taxonomy" id="433720"/>
    <lineage>
        <taxon>Eukaryota</taxon>
        <taxon>Metazoa</taxon>
        <taxon>Spiralia</taxon>
        <taxon>Gnathifera</taxon>
        <taxon>Rotifera</taxon>
        <taxon>Eurotatoria</taxon>
        <taxon>Bdelloidea</taxon>
        <taxon>Adinetida</taxon>
        <taxon>Adinetidae</taxon>
        <taxon>Adineta</taxon>
    </lineage>
</organism>